<feature type="domain" description="Ion transport" evidence="17">
    <location>
        <begin position="1030"/>
        <end position="1310"/>
    </location>
</feature>
<keyword evidence="8 15" id="KW-1133">Transmembrane helix</keyword>
<feature type="transmembrane region" description="Helical" evidence="15">
    <location>
        <begin position="1177"/>
        <end position="1205"/>
    </location>
</feature>
<keyword evidence="9 15" id="KW-0915">Sodium</keyword>
<feature type="compositionally biased region" description="Basic and acidic residues" evidence="16">
    <location>
        <begin position="1453"/>
        <end position="1468"/>
    </location>
</feature>
<evidence type="ECO:0000256" key="1">
    <source>
        <dbReference type="ARBA" id="ARBA00004651"/>
    </source>
</evidence>
<evidence type="ECO:0000256" key="2">
    <source>
        <dbReference type="ARBA" id="ARBA00022448"/>
    </source>
</evidence>
<feature type="transmembrane region" description="Helical" evidence="15">
    <location>
        <begin position="559"/>
        <end position="583"/>
    </location>
</feature>
<reference evidence="18" key="1">
    <citation type="journal article" date="2023" name="G3 (Bethesda)">
        <title>Whole genome assembly and annotation of the endangered Caribbean coral Acropora cervicornis.</title>
        <authorList>
            <person name="Selwyn J.D."/>
            <person name="Vollmer S.V."/>
        </authorList>
    </citation>
    <scope>NUCLEOTIDE SEQUENCE</scope>
    <source>
        <strain evidence="18">K2</strain>
    </source>
</reference>
<dbReference type="InterPro" id="IPR043203">
    <property type="entry name" value="VGCC_Ca_Na"/>
</dbReference>
<feature type="transmembrane region" description="Helical" evidence="15">
    <location>
        <begin position="56"/>
        <end position="77"/>
    </location>
</feature>
<dbReference type="Proteomes" id="UP001249851">
    <property type="component" value="Unassembled WGS sequence"/>
</dbReference>
<evidence type="ECO:0000256" key="4">
    <source>
        <dbReference type="ARBA" id="ARBA00022475"/>
    </source>
</evidence>
<comment type="function">
    <text evidence="15">Mediates the voltage-dependent sodium ion permeability of excitable membranes. Assuming opened or closed conformations in response to the voltage difference across the membrane, the protein forms a sodium-selective channel through which Na(+) ions may pass in accordance with their electrochemical gradient.</text>
</comment>
<evidence type="ECO:0000313" key="18">
    <source>
        <dbReference type="EMBL" id="KAK2550759.1"/>
    </source>
</evidence>
<dbReference type="PANTHER" id="PTHR10037">
    <property type="entry name" value="VOLTAGE-GATED CATION CHANNEL CALCIUM AND SODIUM"/>
    <property type="match status" value="1"/>
</dbReference>
<keyword evidence="13 15" id="KW-0739">Sodium transport</keyword>
<keyword evidence="2 15" id="KW-0813">Transport</keyword>
<keyword evidence="7 15" id="KW-0851">Voltage-gated channel</keyword>
<evidence type="ECO:0000256" key="13">
    <source>
        <dbReference type="ARBA" id="ARBA00023201"/>
    </source>
</evidence>
<keyword evidence="11 15" id="KW-0472">Membrane</keyword>
<evidence type="ECO:0000256" key="15">
    <source>
        <dbReference type="RuleBase" id="RU361132"/>
    </source>
</evidence>
<dbReference type="FunFam" id="1.10.287.70:FF:000287">
    <property type="entry name" value="Predicted protein"/>
    <property type="match status" value="1"/>
</dbReference>
<feature type="transmembrane region" description="Helical" evidence="15">
    <location>
        <begin position="148"/>
        <end position="171"/>
    </location>
</feature>
<dbReference type="Gene3D" id="1.10.287.70">
    <property type="match status" value="4"/>
</dbReference>
<keyword evidence="10 15" id="KW-0406">Ion transport</keyword>
<feature type="domain" description="Ion transport" evidence="17">
    <location>
        <begin position="838"/>
        <end position="977"/>
    </location>
</feature>
<evidence type="ECO:0000256" key="14">
    <source>
        <dbReference type="ARBA" id="ARBA00023303"/>
    </source>
</evidence>
<feature type="region of interest" description="Disordered" evidence="16">
    <location>
        <begin position="707"/>
        <end position="740"/>
    </location>
</feature>
<keyword evidence="14 15" id="KW-0407">Ion channel</keyword>
<feature type="transmembrane region" description="Helical" evidence="15">
    <location>
        <begin position="89"/>
        <end position="110"/>
    </location>
</feature>
<evidence type="ECO:0000256" key="7">
    <source>
        <dbReference type="ARBA" id="ARBA00022882"/>
    </source>
</evidence>
<feature type="transmembrane region" description="Helical" evidence="15">
    <location>
        <begin position="1034"/>
        <end position="1052"/>
    </location>
</feature>
<dbReference type="EMBL" id="JARQWQ010000106">
    <property type="protein sequence ID" value="KAK2550759.1"/>
    <property type="molecule type" value="Genomic_DNA"/>
</dbReference>
<protein>
    <recommendedName>
        <fullName evidence="15">Sodium channel protein</fullName>
    </recommendedName>
</protein>
<dbReference type="PRINTS" id="PR00170">
    <property type="entry name" value="NACHANNEL"/>
</dbReference>
<evidence type="ECO:0000256" key="6">
    <source>
        <dbReference type="ARBA" id="ARBA00022737"/>
    </source>
</evidence>
<organism evidence="18 19">
    <name type="scientific">Acropora cervicornis</name>
    <name type="common">Staghorn coral</name>
    <dbReference type="NCBI Taxonomy" id="6130"/>
    <lineage>
        <taxon>Eukaryota</taxon>
        <taxon>Metazoa</taxon>
        <taxon>Cnidaria</taxon>
        <taxon>Anthozoa</taxon>
        <taxon>Hexacorallia</taxon>
        <taxon>Scleractinia</taxon>
        <taxon>Astrocoeniina</taxon>
        <taxon>Acroporidae</taxon>
        <taxon>Acropora</taxon>
    </lineage>
</organism>
<keyword evidence="4" id="KW-1003">Cell membrane</keyword>
<dbReference type="PANTHER" id="PTHR10037:SF62">
    <property type="entry name" value="SODIUM CHANNEL PROTEIN 60E"/>
    <property type="match status" value="1"/>
</dbReference>
<feature type="transmembrane region" description="Helical" evidence="15">
    <location>
        <begin position="1273"/>
        <end position="1296"/>
    </location>
</feature>
<feature type="domain" description="Ion transport" evidence="17">
    <location>
        <begin position="440"/>
        <end position="671"/>
    </location>
</feature>
<comment type="caution">
    <text evidence="15">Lacks conserved residue(s) required for the propagation of feature annotation.</text>
</comment>
<proteinExistence type="inferred from homology"/>
<dbReference type="InterPro" id="IPR027359">
    <property type="entry name" value="Volt_channel_dom_sf"/>
</dbReference>
<feature type="transmembrane region" description="Helical" evidence="15">
    <location>
        <begin position="443"/>
        <end position="461"/>
    </location>
</feature>
<dbReference type="FunFam" id="1.10.287.70:FF:000001">
    <property type="entry name" value="Sodium channel protein"/>
    <property type="match status" value="1"/>
</dbReference>
<reference evidence="18" key="2">
    <citation type="journal article" date="2023" name="Science">
        <title>Genomic signatures of disease resistance in endangered staghorn corals.</title>
        <authorList>
            <person name="Vollmer S.V."/>
            <person name="Selwyn J.D."/>
            <person name="Despard B.A."/>
            <person name="Roesel C.L."/>
        </authorList>
    </citation>
    <scope>NUCLEOTIDE SEQUENCE</scope>
    <source>
        <strain evidence="18">K2</strain>
    </source>
</reference>
<feature type="transmembrane region" description="Helical" evidence="15">
    <location>
        <begin position="473"/>
        <end position="493"/>
    </location>
</feature>
<evidence type="ECO:0000256" key="5">
    <source>
        <dbReference type="ARBA" id="ARBA00022692"/>
    </source>
</evidence>
<feature type="domain" description="Ion transport" evidence="17">
    <location>
        <begin position="55"/>
        <end position="306"/>
    </location>
</feature>
<dbReference type="SUPFAM" id="SSF81324">
    <property type="entry name" value="Voltage-gated potassium channels"/>
    <property type="match status" value="4"/>
</dbReference>
<sequence>MSMNCRKDFVIIFFTACNVGKTSTDNLIHADGFRVKKEKDIELYASLTNPPEEPEYVFAAIYTIEMILKIIAKGFALHNFAYLRDPWNWLDFVVVILGYITLAPAEIANLSGIRTFRVFRALRTISAVKGLRTMVNTLLASMRMLWDVLILTMFFICIFALVGMQVFVGVLRNKCTEPMPQNLQISYRDYASNASVWKMNADGHPKVCGNDSWTLHCAANESCLPDTGSNPNYGFTSFDHFGWAMLTSFQLVSLDFWENVYNNILYTMGPWSVLYFLCIVLLGRFYLINLVLAVVAVSYENEVQRARRENDESIPQTHKLYGSTFSLRSRSVLDLVYGEQEVLDDTLHKAMYDQTKVELETNSLTMTQSESITVFQVKRDHQERPVSGKPSTDNNNNDYDARDSRDSLSHKCCSICNVSSKHECLAPLRKFVQRIVQSETFEAFIIFIILVNTLFMSIYYHGINKDLARAIDIVNWACTFIFLLEMILKLVAFTWRGYIKSGWNIFDGVVVVISLVDAVLTLSTDIDNTGASMLRSFRLLRILKLAKSWSTMSSLLATIGQSLGALVNLSVILAIIVYIFAVVGMQSFGSSYAPDKFENEIPRWNFTDFWHSFLLIFRVICGEWVEPLWDCMKAAGPVSIILFIPAFLLGHLIILNLFLALLLSTFAGQSQLSSGQVNQKGPVFSRLKKVFIASQFIGRIATKVWPKNKTAPDGEEPRQQVNSSNGHPITNDSNSARSVGDNNTNAANTKLCCCLIDIQECEVDDCFTCQCGCGTAVNATSCHVMWVYIRYHVKELVEHKYFEWFIVFLIAASSIALAFEDVYLDSRPTLKEALKVSLVALFEKEEVTSIRSLRTLRALRPLRAISRFERMRVVISSLFHTIPGIGNVLLVCVIFWLIFSIMGVNLFGGKFFKCVDKNGMRFDASVVPNKEVCIARNHSWINSNVNFDNSLNGFLALLQVATFEGWMEVMEDAIDATEMEVCGSMDILLTPKQRSWMNALRNAATKKPIRKVARPKHLVQAAVYDLVQSRKFEIFIIVVITINMLVMMVQHYDQPKEVTLVLDILTVLPNIKKMRQTNRLRIPPCEHPSQYLNIAFTVIFVIEAILRIIALNGWRYFQHPWNVFDFVIVILSIVGIIVESLNETGIIITPNLLRVVRVFRIGRLLRFFHKAEGIKRLVFSLAISLTALFNIGAILFLIMFIYALIGMSFFAHVKKTGALNDVVNFETFLNSMLLVFRLMTAAGWNDVLDPLMIEPPDCNPSYKGLSNGNCGNYWVAVIYFYSFIIIINLVLINMYVAVILENYNSVVEQEKMGITGDDIDLFYHHWMLYDPKSTQYIYYSDLSEFLHTLGGNLGIRKPNKAACALLNIPLCEGDKIYCLHLLQALVRRVVTGYEDFDSGEVNMVLKRMEERFSAAFPAMTRYRQTNSTLKKNRELAAARVITRAVMRYRKRKREQDLGRESDTAERAEQNLGKGQNGSTSENGKEITCIVNSRVHINNLGLDSFLNKRRNTADACERRSRSWLEAARLADGNLKTSGAVNYGFEEDGKGGTQTWKRNTVIPVSLVDFKTLSGSLPSLVRPKLSARAWSDEKSTKGSQWNGSSLRLPKIQRASSLKNVKVKEQLTIEKGPL</sequence>
<feature type="transmembrane region" description="Helical" evidence="15">
    <location>
        <begin position="1091"/>
        <end position="1109"/>
    </location>
</feature>
<evidence type="ECO:0000256" key="16">
    <source>
        <dbReference type="SAM" id="MobiDB-lite"/>
    </source>
</evidence>
<keyword evidence="12" id="KW-1015">Disulfide bond</keyword>
<evidence type="ECO:0000259" key="17">
    <source>
        <dbReference type="Pfam" id="PF00520"/>
    </source>
</evidence>
<dbReference type="GO" id="GO:0001518">
    <property type="term" value="C:voltage-gated sodium channel complex"/>
    <property type="evidence" value="ECO:0007669"/>
    <property type="project" value="UniProtKB-UniRule"/>
</dbReference>
<feature type="transmembrane region" description="Helical" evidence="15">
    <location>
        <begin position="885"/>
        <end position="907"/>
    </location>
</feature>
<evidence type="ECO:0000256" key="8">
    <source>
        <dbReference type="ARBA" id="ARBA00022989"/>
    </source>
</evidence>
<evidence type="ECO:0000256" key="11">
    <source>
        <dbReference type="ARBA" id="ARBA00023136"/>
    </source>
</evidence>
<dbReference type="GO" id="GO:0086010">
    <property type="term" value="P:membrane depolarization during action potential"/>
    <property type="evidence" value="ECO:0007669"/>
    <property type="project" value="TreeGrafter"/>
</dbReference>
<name>A0AAD9UUS9_ACRCE</name>
<feature type="region of interest" description="Disordered" evidence="16">
    <location>
        <begin position="378"/>
        <end position="405"/>
    </location>
</feature>
<dbReference type="GO" id="GO:0019228">
    <property type="term" value="P:neuronal action potential"/>
    <property type="evidence" value="ECO:0007669"/>
    <property type="project" value="TreeGrafter"/>
</dbReference>
<dbReference type="FunFam" id="1.20.120.350:FF:000068">
    <property type="entry name" value="Sodium channel protein"/>
    <property type="match status" value="1"/>
</dbReference>
<feature type="compositionally biased region" description="Polar residues" evidence="16">
    <location>
        <begin position="389"/>
        <end position="398"/>
    </location>
</feature>
<feature type="region of interest" description="Disordered" evidence="16">
    <location>
        <begin position="1451"/>
        <end position="1483"/>
    </location>
</feature>
<dbReference type="InterPro" id="IPR005821">
    <property type="entry name" value="Ion_trans_dom"/>
</dbReference>
<comment type="subcellular location">
    <subcellularLocation>
        <location evidence="1 15">Cell membrane</location>
        <topology evidence="1 15">Multi-pass membrane protein</topology>
    </subcellularLocation>
</comment>
<feature type="transmembrane region" description="Helical" evidence="15">
    <location>
        <begin position="801"/>
        <end position="819"/>
    </location>
</feature>
<feature type="compositionally biased region" description="Polar residues" evidence="16">
    <location>
        <begin position="1472"/>
        <end position="1481"/>
    </location>
</feature>
<feature type="transmembrane region" description="Helical" evidence="15">
    <location>
        <begin position="1121"/>
        <end position="1138"/>
    </location>
</feature>
<dbReference type="InterPro" id="IPR001696">
    <property type="entry name" value="Na_channel_asu"/>
</dbReference>
<feature type="transmembrane region" description="Helical" evidence="15">
    <location>
        <begin position="273"/>
        <end position="299"/>
    </location>
</feature>
<dbReference type="Gene3D" id="1.20.120.350">
    <property type="entry name" value="Voltage-gated potassium channels. Chain C"/>
    <property type="match status" value="3"/>
</dbReference>
<feature type="compositionally biased region" description="Polar residues" evidence="16">
    <location>
        <begin position="719"/>
        <end position="740"/>
    </location>
</feature>
<keyword evidence="6" id="KW-0677">Repeat</keyword>
<evidence type="ECO:0000256" key="12">
    <source>
        <dbReference type="ARBA" id="ARBA00023157"/>
    </source>
</evidence>
<evidence type="ECO:0000256" key="10">
    <source>
        <dbReference type="ARBA" id="ARBA00023065"/>
    </source>
</evidence>
<feature type="transmembrane region" description="Helical" evidence="15">
    <location>
        <begin position="640"/>
        <end position="663"/>
    </location>
</feature>
<keyword evidence="5 15" id="KW-0812">Transmembrane</keyword>
<comment type="caution">
    <text evidence="18">The sequence shown here is derived from an EMBL/GenBank/DDBJ whole genome shotgun (WGS) entry which is preliminary data.</text>
</comment>
<dbReference type="Pfam" id="PF00520">
    <property type="entry name" value="Ion_trans"/>
    <property type="match status" value="4"/>
</dbReference>
<evidence type="ECO:0000256" key="3">
    <source>
        <dbReference type="ARBA" id="ARBA00022461"/>
    </source>
</evidence>
<comment type="similarity">
    <text evidence="15">Belongs to the sodium channel (TC 1.A.1.10) family.</text>
</comment>
<keyword evidence="3 15" id="KW-0894">Sodium channel</keyword>
<dbReference type="Gene3D" id="1.10.238.10">
    <property type="entry name" value="EF-hand"/>
    <property type="match status" value="1"/>
</dbReference>
<dbReference type="GO" id="GO:0005248">
    <property type="term" value="F:voltage-gated sodium channel activity"/>
    <property type="evidence" value="ECO:0007669"/>
    <property type="project" value="InterPro"/>
</dbReference>
<keyword evidence="19" id="KW-1185">Reference proteome</keyword>
<dbReference type="CDD" id="cd13433">
    <property type="entry name" value="Na_channel_gate"/>
    <property type="match status" value="1"/>
</dbReference>
<evidence type="ECO:0000256" key="9">
    <source>
        <dbReference type="ARBA" id="ARBA00023053"/>
    </source>
</evidence>
<dbReference type="InterPro" id="IPR044564">
    <property type="entry name" value="Na_chnl_inactivation_gate"/>
</dbReference>
<evidence type="ECO:0000313" key="19">
    <source>
        <dbReference type="Proteomes" id="UP001249851"/>
    </source>
</evidence>
<gene>
    <name evidence="18" type="ORF">P5673_028433</name>
</gene>
<accession>A0AAD9UUS9</accession>